<sequence>MQDRLYARSTGDLTPQALARSTTTELLRSFTHAPQHRFDGETDEQGISRTASIWAHRAGVNALALDKFDGRHLLSGGADGALRLWDLDHCGNPHERHTFRPIADVPRSARDSTDGHKHGITHLGFYPFDSDAFLSSSFDRTLKLWSTKQMRTSASFDLETVIHSHATSPLPGHLLVACATQHSAVRLVDLKSGSAVQALAAHGGAVLSVAWSPRHEHVLASGHADGGVRVWDVRRASGVIGMLDHEDSLGIVHRFDHAMASGMSWDDGPHSRAAARAHDDSVNGLCWTDDGKYLVSAGLDRRIRVWDAATGANTLASFGSIVQNSSAGTASLFASPSGLTAGHRDLLFWPNEQEILVLDLHEGTLLTRLRVPGPPNVASGQAAGGLNIKNRTMSMVWRGAGGQGLQNGTIMGSGSSFGAILTAHLDGQIRVWMPQLPGPEDDDPQEAAPDDDDEDAKQRKRKAVDDAFKSLMGRQTTISHSAASHQTDVQNVMTSLGTIFWGLIDPWLFMSCSLYYLPPTILALLRARDVSTLFSWPRLQAAWFGRFWAWAGPGVREGGQVRVGSLLEGRVRGGQIVDGDSDEDRAAAAALRVRGVVIEVGAGSGMWVNMFAKVGGVQRVFGVEPNAASQPALQRRVKEAGLDGVYEVVPVGIEELGDASRWDGKIEPESVDCIVSILCLCSIPDQEANIATLYGYLKKGGRWYVYEHVQAKRNLFMKLYQRFVNLFWPHVIGGCELCRDTETALRNAGEWQSFELAQPPEEPWYHTLPHILGVLTK</sequence>
<accession>A0A0G4NB15</accession>
<evidence type="ECO:0000256" key="1">
    <source>
        <dbReference type="ARBA" id="ARBA00022574"/>
    </source>
</evidence>
<dbReference type="Pfam" id="PF00400">
    <property type="entry name" value="WD40"/>
    <property type="match status" value="4"/>
</dbReference>
<dbReference type="SMART" id="SM00320">
    <property type="entry name" value="WD40"/>
    <property type="match status" value="4"/>
</dbReference>
<dbReference type="EMBL" id="CVQI01033384">
    <property type="protein sequence ID" value="CRK43534.1"/>
    <property type="molecule type" value="Genomic_DNA"/>
</dbReference>
<dbReference type="AlphaFoldDB" id="A0A0G4NB15"/>
<gene>
    <name evidence="7" type="ORF">BN1723_005710</name>
</gene>
<keyword evidence="2" id="KW-0677">Repeat</keyword>
<dbReference type="Gene3D" id="2.130.10.10">
    <property type="entry name" value="YVTN repeat-like/Quinoprotein amine dehydrogenase"/>
    <property type="match status" value="1"/>
</dbReference>
<evidence type="ECO:0000256" key="3">
    <source>
        <dbReference type="ARBA" id="ARBA00022763"/>
    </source>
</evidence>
<dbReference type="SUPFAM" id="SSF53335">
    <property type="entry name" value="S-adenosyl-L-methionine-dependent methyltransferases"/>
    <property type="match status" value="1"/>
</dbReference>
<evidence type="ECO:0000313" key="7">
    <source>
        <dbReference type="EMBL" id="CRK43534.1"/>
    </source>
</evidence>
<name>A0A0G4NB15_VERLO</name>
<evidence type="ECO:0000313" key="8">
    <source>
        <dbReference type="Proteomes" id="UP000045706"/>
    </source>
</evidence>
<dbReference type="PROSITE" id="PS50082">
    <property type="entry name" value="WD_REPEATS_2"/>
    <property type="match status" value="4"/>
</dbReference>
<dbReference type="InterPro" id="IPR019775">
    <property type="entry name" value="WD40_repeat_CS"/>
</dbReference>
<feature type="region of interest" description="Disordered" evidence="6">
    <location>
        <begin position="433"/>
        <end position="461"/>
    </location>
</feature>
<dbReference type="GO" id="GO:0000109">
    <property type="term" value="C:nucleotide-excision repair complex"/>
    <property type="evidence" value="ECO:0007669"/>
    <property type="project" value="TreeGrafter"/>
</dbReference>
<dbReference type="PANTHER" id="PTHR46202:SF1">
    <property type="entry name" value="DNA EXCISION REPAIR PROTEIN ERCC-8"/>
    <property type="match status" value="1"/>
</dbReference>
<reference evidence="8" key="1">
    <citation type="submission" date="2015-05" db="EMBL/GenBank/DDBJ databases">
        <authorList>
            <person name="Fogelqvist Johan"/>
        </authorList>
    </citation>
    <scope>NUCLEOTIDE SEQUENCE [LARGE SCALE GENOMIC DNA]</scope>
</reference>
<evidence type="ECO:0000256" key="4">
    <source>
        <dbReference type="ARBA" id="ARBA00023204"/>
    </source>
</evidence>
<dbReference type="Pfam" id="PF13489">
    <property type="entry name" value="Methyltransf_23"/>
    <property type="match status" value="1"/>
</dbReference>
<feature type="compositionally biased region" description="Acidic residues" evidence="6">
    <location>
        <begin position="439"/>
        <end position="455"/>
    </location>
</feature>
<dbReference type="Gene3D" id="3.40.50.150">
    <property type="entry name" value="Vaccinia Virus protein VP39"/>
    <property type="match status" value="1"/>
</dbReference>
<dbReference type="InterPro" id="IPR001680">
    <property type="entry name" value="WD40_rpt"/>
</dbReference>
<dbReference type="PANTHER" id="PTHR46202">
    <property type="entry name" value="DNA EXCISION REPAIR PROTEIN ERCC-8"/>
    <property type="match status" value="1"/>
</dbReference>
<keyword evidence="1 5" id="KW-0853">WD repeat</keyword>
<keyword evidence="3" id="KW-0227">DNA damage</keyword>
<dbReference type="PRINTS" id="PR00320">
    <property type="entry name" value="GPROTEINBRPT"/>
</dbReference>
<keyword evidence="4" id="KW-0234">DNA repair</keyword>
<organism evidence="7 8">
    <name type="scientific">Verticillium longisporum</name>
    <name type="common">Verticillium dahliae var. longisporum</name>
    <dbReference type="NCBI Taxonomy" id="100787"/>
    <lineage>
        <taxon>Eukaryota</taxon>
        <taxon>Fungi</taxon>
        <taxon>Dikarya</taxon>
        <taxon>Ascomycota</taxon>
        <taxon>Pezizomycotina</taxon>
        <taxon>Sordariomycetes</taxon>
        <taxon>Hypocreomycetidae</taxon>
        <taxon>Glomerellales</taxon>
        <taxon>Plectosphaerellaceae</taxon>
        <taxon>Verticillium</taxon>
    </lineage>
</organism>
<dbReference type="Proteomes" id="UP000045706">
    <property type="component" value="Unassembled WGS sequence"/>
</dbReference>
<feature type="repeat" description="WD" evidence="5">
    <location>
        <begin position="53"/>
        <end position="88"/>
    </location>
</feature>
<evidence type="ECO:0000256" key="2">
    <source>
        <dbReference type="ARBA" id="ARBA00022737"/>
    </source>
</evidence>
<dbReference type="PROSITE" id="PS00678">
    <property type="entry name" value="WD_REPEATS_1"/>
    <property type="match status" value="3"/>
</dbReference>
<dbReference type="InterPro" id="IPR029063">
    <property type="entry name" value="SAM-dependent_MTases_sf"/>
</dbReference>
<dbReference type="InterPro" id="IPR036322">
    <property type="entry name" value="WD40_repeat_dom_sf"/>
</dbReference>
<dbReference type="PROSITE" id="PS50294">
    <property type="entry name" value="WD_REPEATS_REGION"/>
    <property type="match status" value="3"/>
</dbReference>
<feature type="repeat" description="WD" evidence="5">
    <location>
        <begin position="199"/>
        <end position="234"/>
    </location>
</feature>
<dbReference type="CDD" id="cd02440">
    <property type="entry name" value="AdoMet_MTases"/>
    <property type="match status" value="1"/>
</dbReference>
<protein>
    <submittedName>
        <fullName evidence="7">Uncharacterized protein</fullName>
    </submittedName>
</protein>
<dbReference type="InterPro" id="IPR042238">
    <property type="entry name" value="Rad28/ERCC8/Ckn1/ATCSA-1"/>
</dbReference>
<dbReference type="GO" id="GO:0031464">
    <property type="term" value="C:Cul4A-RING E3 ubiquitin ligase complex"/>
    <property type="evidence" value="ECO:0007669"/>
    <property type="project" value="TreeGrafter"/>
</dbReference>
<evidence type="ECO:0000256" key="5">
    <source>
        <dbReference type="PROSITE-ProRule" id="PRU00221"/>
    </source>
</evidence>
<proteinExistence type="predicted"/>
<dbReference type="InterPro" id="IPR015943">
    <property type="entry name" value="WD40/YVTN_repeat-like_dom_sf"/>
</dbReference>
<dbReference type="InterPro" id="IPR020472">
    <property type="entry name" value="WD40_PAC1"/>
</dbReference>
<feature type="repeat" description="WD" evidence="5">
    <location>
        <begin position="113"/>
        <end position="155"/>
    </location>
</feature>
<dbReference type="GO" id="GO:0000209">
    <property type="term" value="P:protein polyubiquitination"/>
    <property type="evidence" value="ECO:0007669"/>
    <property type="project" value="TreeGrafter"/>
</dbReference>
<dbReference type="SUPFAM" id="SSF50978">
    <property type="entry name" value="WD40 repeat-like"/>
    <property type="match status" value="1"/>
</dbReference>
<dbReference type="GO" id="GO:0006283">
    <property type="term" value="P:transcription-coupled nucleotide-excision repair"/>
    <property type="evidence" value="ECO:0007669"/>
    <property type="project" value="InterPro"/>
</dbReference>
<feature type="repeat" description="WD" evidence="5">
    <location>
        <begin position="275"/>
        <end position="316"/>
    </location>
</feature>
<evidence type="ECO:0000256" key="6">
    <source>
        <dbReference type="SAM" id="MobiDB-lite"/>
    </source>
</evidence>
<dbReference type="GO" id="GO:0043161">
    <property type="term" value="P:proteasome-mediated ubiquitin-dependent protein catabolic process"/>
    <property type="evidence" value="ECO:0007669"/>
    <property type="project" value="TreeGrafter"/>
</dbReference>